<reference evidence="7" key="8">
    <citation type="submission" date="2023-04" db="EMBL/GenBank/DDBJ databases">
        <title>Complete genome sequence of Agrobacterium salinitolerans CFBP5506.</title>
        <authorList>
            <person name="Yen H.-C."/>
            <person name="Yan X.-H."/>
            <person name="Lai E.-M."/>
            <person name="Kuo C.-H."/>
        </authorList>
    </citation>
    <scope>NUCLEOTIDE SEQUENCE</scope>
    <source>
        <strain evidence="7">CFBP5506</strain>
    </source>
</reference>
<evidence type="ECO:0000313" key="6">
    <source>
        <dbReference type="EMBL" id="TRB09166.1"/>
    </source>
</evidence>
<dbReference type="EMBL" id="JAVDSW010000001">
    <property type="protein sequence ID" value="MDR6701814.1"/>
    <property type="molecule type" value="Genomic_DNA"/>
</dbReference>
<evidence type="ECO:0000313" key="2">
    <source>
        <dbReference type="EMBL" id="MDR6701814.1"/>
    </source>
</evidence>
<dbReference type="Proteomes" id="UP000222296">
    <property type="component" value="Chromosome Circular"/>
</dbReference>
<accession>A0A083ZQR2</accession>
<dbReference type="EMBL" id="SGOE01000001">
    <property type="protein sequence ID" value="TRB09166.1"/>
    <property type="molecule type" value="Genomic_DNA"/>
</dbReference>
<evidence type="ECO:0000313" key="7">
    <source>
        <dbReference type="EMBL" id="WGM59847.1"/>
    </source>
</evidence>
<dbReference type="EMBL" id="CP122962">
    <property type="protein sequence ID" value="WGM59847.1"/>
    <property type="molecule type" value="Genomic_DNA"/>
</dbReference>
<name>A0A083ZQR2_AGRTU</name>
<reference evidence="3 11" key="5">
    <citation type="submission" date="2019-04" db="EMBL/GenBank/DDBJ databases">
        <title>Complete genome sequence of Agrobacterium tumefaciens CFBP7129.</title>
        <authorList>
            <person name="Haryono M."/>
            <person name="Lin Y.-C."/>
            <person name="Lai E.-M."/>
            <person name="Kuo C.-H."/>
        </authorList>
    </citation>
    <scope>NUCLEOTIDE SEQUENCE [LARGE SCALE GENOMIC DNA]</scope>
    <source>
        <strain evidence="3 11">CFBP7129</strain>
    </source>
</reference>
<organism evidence="6 12">
    <name type="scientific">Agrobacterium tumefaciens</name>
    <dbReference type="NCBI Taxonomy" id="358"/>
    <lineage>
        <taxon>Bacteria</taxon>
        <taxon>Pseudomonadati</taxon>
        <taxon>Pseudomonadota</taxon>
        <taxon>Alphaproteobacteria</taxon>
        <taxon>Hyphomicrobiales</taxon>
        <taxon>Rhizobiaceae</taxon>
        <taxon>Rhizobium/Agrobacterium group</taxon>
        <taxon>Agrobacterium</taxon>
        <taxon>Agrobacterium tumefaciens complex</taxon>
    </lineage>
</organism>
<reference evidence="5" key="7">
    <citation type="submission" date="2019-07" db="EMBL/GenBank/DDBJ databases">
        <authorList>
            <person name="Poret-Peterson A.T."/>
            <person name="Bhatnagar S."/>
            <person name="Chen L."/>
            <person name="McClean A.E."/>
            <person name="Kluepfel D.A."/>
        </authorList>
    </citation>
    <scope>NUCLEOTIDE SEQUENCE</scope>
    <source>
        <strain evidence="5">186</strain>
    </source>
</reference>
<evidence type="ECO:0000313" key="11">
    <source>
        <dbReference type="Proteomes" id="UP000298649"/>
    </source>
</evidence>
<evidence type="ECO:0000313" key="1">
    <source>
        <dbReference type="EMBL" id="AVH41091.1"/>
    </source>
</evidence>
<dbReference type="Proteomes" id="UP000237717">
    <property type="component" value="Chromosome I"/>
</dbReference>
<evidence type="ECO:0000313" key="8">
    <source>
        <dbReference type="Proteomes" id="UP000222296"/>
    </source>
</evidence>
<dbReference type="Proteomes" id="UP000298649">
    <property type="component" value="Chromosome circular"/>
</dbReference>
<evidence type="ECO:0000313" key="10">
    <source>
        <dbReference type="Proteomes" id="UP000298646"/>
    </source>
</evidence>
<proteinExistence type="predicted"/>
<evidence type="ECO:0000313" key="9">
    <source>
        <dbReference type="Proteomes" id="UP000237717"/>
    </source>
</evidence>
<dbReference type="EMBL" id="CP042274">
    <property type="protein sequence ID" value="QDY93251.1"/>
    <property type="molecule type" value="Genomic_DNA"/>
</dbReference>
<dbReference type="Proteomes" id="UP001265315">
    <property type="component" value="Unassembled WGS sequence"/>
</dbReference>
<dbReference type="AlphaFoldDB" id="A0A083ZQR2"/>
<evidence type="ECO:0000313" key="4">
    <source>
        <dbReference type="EMBL" id="QCL99281.1"/>
    </source>
</evidence>
<dbReference type="OrthoDB" id="8279269at2"/>
<evidence type="ECO:0000313" key="5">
    <source>
        <dbReference type="EMBL" id="QDY93251.1"/>
    </source>
</evidence>
<protein>
    <submittedName>
        <fullName evidence="6">Uncharacterized protein</fullName>
    </submittedName>
</protein>
<dbReference type="RefSeq" id="WP_003509784.1">
    <property type="nucleotide sequence ID" value="NZ_CP026924.1"/>
</dbReference>
<reference evidence="4 10" key="4">
    <citation type="submission" date="2019-04" db="EMBL/GenBank/DDBJ databases">
        <title>Complete genome sequence of Agrobacterium tumefaciens CFBP6624.</title>
        <authorList>
            <person name="Haryono M."/>
            <person name="Lin Y.-C."/>
            <person name="Lai E.-M."/>
            <person name="Kuo C.-H."/>
        </authorList>
    </citation>
    <scope>NUCLEOTIDE SEQUENCE [LARGE SCALE GENOMIC DNA]</scope>
    <source>
        <strain evidence="4 10">CFBP6624</strain>
    </source>
</reference>
<reference evidence="6 12" key="3">
    <citation type="journal article" date="2019" name="Appl. Microbiol. Biotechnol.">
        <title>Differential efficiency of wild type rhizogenic strains for rol gene transformation of plants.</title>
        <authorList>
            <person name="Desmet S."/>
            <person name="De Keyser E."/>
            <person name="Van Vaerenbergh J."/>
            <person name="Baeyen S."/>
            <person name="Van Huylenbroeck J."/>
            <person name="Geelen D."/>
            <person name="Dhooghe E."/>
        </authorList>
    </citation>
    <scope>NUCLEOTIDE SEQUENCE [LARGE SCALE GENOMIC DNA]</scope>
    <source>
        <strain evidence="6 12">MAFF210266</strain>
    </source>
</reference>
<dbReference type="EMBL" id="CP039922">
    <property type="protein sequence ID" value="QCL93340.1"/>
    <property type="molecule type" value="Genomic_DNA"/>
</dbReference>
<evidence type="ECO:0000313" key="12">
    <source>
        <dbReference type="Proteomes" id="UP000317023"/>
    </source>
</evidence>
<dbReference type="Proteomes" id="UP000317023">
    <property type="component" value="Unassembled WGS sequence"/>
</dbReference>
<sequence length="63" mass="7082">MTTRFRPVHSGFETLRLAGLGPRSSQGYHRFGAAANEQMTARAAMQQVRVTRPSAVFADFRER</sequence>
<reference evidence="7" key="6">
    <citation type="submission" date="2019-04" db="EMBL/GenBank/DDBJ databases">
        <authorList>
            <person name="Chiang H.-Y."/>
            <person name="Huang Y.-Y."/>
            <person name="Chou L."/>
            <person name="Lai E.-M."/>
            <person name="Kuo C.-H."/>
        </authorList>
    </citation>
    <scope>NUCLEOTIDE SEQUENCE</scope>
    <source>
        <strain evidence="7">CFBP5506</strain>
    </source>
</reference>
<dbReference type="GeneID" id="92923429"/>
<reference evidence="2" key="9">
    <citation type="submission" date="2023-07" db="EMBL/GenBank/DDBJ databases">
        <title>Sorghum-associated microbial communities from plants grown in Nebraska, USA.</title>
        <authorList>
            <person name="Schachtman D."/>
        </authorList>
    </citation>
    <scope>NUCLEOTIDE SEQUENCE</scope>
    <source>
        <strain evidence="2">1457</strain>
    </source>
</reference>
<dbReference type="Proteomes" id="UP000298646">
    <property type="component" value="Chromosome circular"/>
</dbReference>
<reference evidence="1 9" key="2">
    <citation type="submission" date="2018-02" db="EMBL/GenBank/DDBJ databases">
        <title>Complete genome sequence of Agrobacterium tumefaciens 1D1609.</title>
        <authorList>
            <person name="Cho S.-T."/>
            <person name="Haryono M."/>
            <person name="Chang H.-H."/>
            <person name="Santos M.N."/>
            <person name="Lai E.-M."/>
            <person name="Kuo C.-H."/>
        </authorList>
    </citation>
    <scope>NUCLEOTIDE SEQUENCE [LARGE SCALE GENOMIC DNA]</scope>
    <source>
        <strain evidence="1 9">1D1609</strain>
    </source>
</reference>
<evidence type="ECO:0000313" key="3">
    <source>
        <dbReference type="EMBL" id="QCL93340.1"/>
    </source>
</evidence>
<gene>
    <name evidence="1" type="ORF">At1D1609_10380</name>
    <name evidence="7" type="ORF">CFBP5506_03070</name>
    <name evidence="4" type="ORF">CFBP6624_03420</name>
    <name evidence="3" type="ORF">CFBP7129_03435</name>
    <name evidence="5" type="ORF">CG010_003340</name>
    <name evidence="6" type="ORF">EXN61_04600</name>
    <name evidence="2" type="ORF">J2W61_001642</name>
</gene>
<dbReference type="EMBL" id="CP026924">
    <property type="protein sequence ID" value="AVH41091.1"/>
    <property type="molecule type" value="Genomic_DNA"/>
</dbReference>
<dbReference type="EMBL" id="CP039907">
    <property type="protein sequence ID" value="QCL99281.1"/>
    <property type="molecule type" value="Genomic_DNA"/>
</dbReference>
<reference evidence="5 8" key="1">
    <citation type="journal article" date="2017" name="Genome Announc.">
        <title>Draft Genome Sequence of Agrobacterium tumefaciens Biovar 1 Strain 186, Isolated from Walnut.</title>
        <authorList>
            <person name="Poret-Peterson A.T."/>
            <person name="Bhatnagar S."/>
            <person name="McClean A.E."/>
            <person name="Kluepfel D.A."/>
        </authorList>
    </citation>
    <scope>NUCLEOTIDE SEQUENCE [LARGE SCALE GENOMIC DNA]</scope>
    <source>
        <strain evidence="5 8">186</strain>
    </source>
</reference>
<dbReference type="Proteomes" id="UP000305410">
    <property type="component" value="Chromosome Circular"/>
</dbReference>